<dbReference type="PANTHER" id="PTHR33204:SF18">
    <property type="entry name" value="TRANSCRIPTIONAL REGULATORY PROTEIN"/>
    <property type="match status" value="1"/>
</dbReference>
<dbReference type="InterPro" id="IPR036388">
    <property type="entry name" value="WH-like_DNA-bd_sf"/>
</dbReference>
<dbReference type="InterPro" id="IPR011991">
    <property type="entry name" value="ArsR-like_HTH"/>
</dbReference>
<evidence type="ECO:0000313" key="6">
    <source>
        <dbReference type="Proteomes" id="UP001500218"/>
    </source>
</evidence>
<accession>A0ABP4Y508</accession>
<keyword evidence="3" id="KW-0804">Transcription</keyword>
<dbReference type="InterPro" id="IPR002577">
    <property type="entry name" value="HTH_HxlR"/>
</dbReference>
<keyword evidence="2" id="KW-0238">DNA-binding</keyword>
<evidence type="ECO:0000313" key="5">
    <source>
        <dbReference type="EMBL" id="GAA1799679.1"/>
    </source>
</evidence>
<dbReference type="SUPFAM" id="SSF46785">
    <property type="entry name" value="Winged helix' DNA-binding domain"/>
    <property type="match status" value="1"/>
</dbReference>
<dbReference type="Proteomes" id="UP001500218">
    <property type="component" value="Unassembled WGS sequence"/>
</dbReference>
<organism evidence="5 6">
    <name type="scientific">Luedemannella flava</name>
    <dbReference type="NCBI Taxonomy" id="349316"/>
    <lineage>
        <taxon>Bacteria</taxon>
        <taxon>Bacillati</taxon>
        <taxon>Actinomycetota</taxon>
        <taxon>Actinomycetes</taxon>
        <taxon>Micromonosporales</taxon>
        <taxon>Micromonosporaceae</taxon>
        <taxon>Luedemannella</taxon>
    </lineage>
</organism>
<evidence type="ECO:0000256" key="1">
    <source>
        <dbReference type="ARBA" id="ARBA00023015"/>
    </source>
</evidence>
<dbReference type="Gene3D" id="1.10.10.10">
    <property type="entry name" value="Winged helix-like DNA-binding domain superfamily/Winged helix DNA-binding domain"/>
    <property type="match status" value="1"/>
</dbReference>
<feature type="domain" description="HTH hxlR-type" evidence="4">
    <location>
        <begin position="10"/>
        <end position="108"/>
    </location>
</feature>
<evidence type="ECO:0000259" key="4">
    <source>
        <dbReference type="PROSITE" id="PS51118"/>
    </source>
</evidence>
<protein>
    <submittedName>
        <fullName evidence="5">Helix-turn-helix domain-containing protein</fullName>
    </submittedName>
</protein>
<dbReference type="PANTHER" id="PTHR33204">
    <property type="entry name" value="TRANSCRIPTIONAL REGULATOR, MARR FAMILY"/>
    <property type="match status" value="1"/>
</dbReference>
<name>A0ABP4Y508_9ACTN</name>
<evidence type="ECO:0000256" key="3">
    <source>
        <dbReference type="ARBA" id="ARBA00023163"/>
    </source>
</evidence>
<dbReference type="RefSeq" id="WP_344128987.1">
    <property type="nucleotide sequence ID" value="NZ_BAAALT010000053.1"/>
</dbReference>
<proteinExistence type="predicted"/>
<dbReference type="PROSITE" id="PS51118">
    <property type="entry name" value="HTH_HXLR"/>
    <property type="match status" value="1"/>
</dbReference>
<gene>
    <name evidence="5" type="ORF">GCM10009682_21640</name>
</gene>
<sequence length="115" mass="12123">MPGECVDESCPVAQAVAVLDGKWTILIIRDLLGGVRRFSELRASLVGISPKTLTDRLRALEADGVVKRTIYAEIPPRVEYGLTATGRQLGPVIDALAAWGAGRTAPGGQPSADVL</sequence>
<dbReference type="EMBL" id="BAAALT010000053">
    <property type="protein sequence ID" value="GAA1799679.1"/>
    <property type="molecule type" value="Genomic_DNA"/>
</dbReference>
<comment type="caution">
    <text evidence="5">The sequence shown here is derived from an EMBL/GenBank/DDBJ whole genome shotgun (WGS) entry which is preliminary data.</text>
</comment>
<keyword evidence="6" id="KW-1185">Reference proteome</keyword>
<evidence type="ECO:0000256" key="2">
    <source>
        <dbReference type="ARBA" id="ARBA00023125"/>
    </source>
</evidence>
<dbReference type="CDD" id="cd00090">
    <property type="entry name" value="HTH_ARSR"/>
    <property type="match status" value="1"/>
</dbReference>
<reference evidence="6" key="1">
    <citation type="journal article" date="2019" name="Int. J. Syst. Evol. Microbiol.">
        <title>The Global Catalogue of Microorganisms (GCM) 10K type strain sequencing project: providing services to taxonomists for standard genome sequencing and annotation.</title>
        <authorList>
            <consortium name="The Broad Institute Genomics Platform"/>
            <consortium name="The Broad Institute Genome Sequencing Center for Infectious Disease"/>
            <person name="Wu L."/>
            <person name="Ma J."/>
        </authorList>
    </citation>
    <scope>NUCLEOTIDE SEQUENCE [LARGE SCALE GENOMIC DNA]</scope>
    <source>
        <strain evidence="6">JCM 13250</strain>
    </source>
</reference>
<dbReference type="Pfam" id="PF01638">
    <property type="entry name" value="HxlR"/>
    <property type="match status" value="1"/>
</dbReference>
<keyword evidence="1" id="KW-0805">Transcription regulation</keyword>
<dbReference type="InterPro" id="IPR036390">
    <property type="entry name" value="WH_DNA-bd_sf"/>
</dbReference>